<evidence type="ECO:0000256" key="1">
    <source>
        <dbReference type="SAM" id="Coils"/>
    </source>
</evidence>
<name>A0A5B7FBQ5_PORTR</name>
<protein>
    <submittedName>
        <fullName evidence="2">Uncharacterized protein</fullName>
    </submittedName>
</protein>
<feature type="coiled-coil region" evidence="1">
    <location>
        <begin position="14"/>
        <end position="41"/>
    </location>
</feature>
<keyword evidence="3" id="KW-1185">Reference proteome</keyword>
<dbReference type="Proteomes" id="UP000324222">
    <property type="component" value="Unassembled WGS sequence"/>
</dbReference>
<reference evidence="2 3" key="1">
    <citation type="submission" date="2019-05" db="EMBL/GenBank/DDBJ databases">
        <title>Another draft genome of Portunus trituberculatus and its Hox gene families provides insights of decapod evolution.</title>
        <authorList>
            <person name="Jeong J.-H."/>
            <person name="Song I."/>
            <person name="Kim S."/>
            <person name="Choi T."/>
            <person name="Kim D."/>
            <person name="Ryu S."/>
            <person name="Kim W."/>
        </authorList>
    </citation>
    <scope>NUCLEOTIDE SEQUENCE [LARGE SCALE GENOMIC DNA]</scope>
    <source>
        <tissue evidence="2">Muscle</tissue>
    </source>
</reference>
<accession>A0A5B7FBQ5</accession>
<sequence>MWTRKNLEAESYAIKCLMEDVTRLEKENKALQERIRKLMERQGGRQQEHGTENGIVLLSQQVKVYGVWLYMLGAEYQPSSYRRQENMGALSV</sequence>
<organism evidence="2 3">
    <name type="scientific">Portunus trituberculatus</name>
    <name type="common">Swimming crab</name>
    <name type="synonym">Neptunus trituberculatus</name>
    <dbReference type="NCBI Taxonomy" id="210409"/>
    <lineage>
        <taxon>Eukaryota</taxon>
        <taxon>Metazoa</taxon>
        <taxon>Ecdysozoa</taxon>
        <taxon>Arthropoda</taxon>
        <taxon>Crustacea</taxon>
        <taxon>Multicrustacea</taxon>
        <taxon>Malacostraca</taxon>
        <taxon>Eumalacostraca</taxon>
        <taxon>Eucarida</taxon>
        <taxon>Decapoda</taxon>
        <taxon>Pleocyemata</taxon>
        <taxon>Brachyura</taxon>
        <taxon>Eubrachyura</taxon>
        <taxon>Portunoidea</taxon>
        <taxon>Portunidae</taxon>
        <taxon>Portuninae</taxon>
        <taxon>Portunus</taxon>
    </lineage>
</organism>
<comment type="caution">
    <text evidence="2">The sequence shown here is derived from an EMBL/GenBank/DDBJ whole genome shotgun (WGS) entry which is preliminary data.</text>
</comment>
<keyword evidence="1" id="KW-0175">Coiled coil</keyword>
<evidence type="ECO:0000313" key="2">
    <source>
        <dbReference type="EMBL" id="MPC44571.1"/>
    </source>
</evidence>
<dbReference type="AlphaFoldDB" id="A0A5B7FBQ5"/>
<gene>
    <name evidence="2" type="ORF">E2C01_038247</name>
</gene>
<proteinExistence type="predicted"/>
<dbReference type="EMBL" id="VSRR010006346">
    <property type="protein sequence ID" value="MPC44571.1"/>
    <property type="molecule type" value="Genomic_DNA"/>
</dbReference>
<evidence type="ECO:0000313" key="3">
    <source>
        <dbReference type="Proteomes" id="UP000324222"/>
    </source>
</evidence>